<evidence type="ECO:0000313" key="4">
    <source>
        <dbReference type="Proteomes" id="UP001596105"/>
    </source>
</evidence>
<reference evidence="4" key="1">
    <citation type="journal article" date="2019" name="Int. J. Syst. Evol. Microbiol.">
        <title>The Global Catalogue of Microorganisms (GCM) 10K type strain sequencing project: providing services to taxonomists for standard genome sequencing and annotation.</title>
        <authorList>
            <consortium name="The Broad Institute Genomics Platform"/>
            <consortium name="The Broad Institute Genome Sequencing Center for Infectious Disease"/>
            <person name="Wu L."/>
            <person name="Ma J."/>
        </authorList>
    </citation>
    <scope>NUCLEOTIDE SEQUENCE [LARGE SCALE GENOMIC DNA]</scope>
    <source>
        <strain evidence="4">CCUG 57113</strain>
    </source>
</reference>
<comment type="caution">
    <text evidence="3">The sequence shown here is derived from an EMBL/GenBank/DDBJ whole genome shotgun (WGS) entry which is preliminary data.</text>
</comment>
<evidence type="ECO:0000256" key="2">
    <source>
        <dbReference type="SAM" id="SignalP"/>
    </source>
</evidence>
<proteinExistence type="predicted"/>
<feature type="region of interest" description="Disordered" evidence="1">
    <location>
        <begin position="29"/>
        <end position="72"/>
    </location>
</feature>
<dbReference type="PROSITE" id="PS51257">
    <property type="entry name" value="PROKAR_LIPOPROTEIN"/>
    <property type="match status" value="1"/>
</dbReference>
<organism evidence="3 4">
    <name type="scientific">Cohnella suwonensis</name>
    <dbReference type="NCBI Taxonomy" id="696072"/>
    <lineage>
        <taxon>Bacteria</taxon>
        <taxon>Bacillati</taxon>
        <taxon>Bacillota</taxon>
        <taxon>Bacilli</taxon>
        <taxon>Bacillales</taxon>
        <taxon>Paenibacillaceae</taxon>
        <taxon>Cohnella</taxon>
    </lineage>
</organism>
<accession>A0ABW0LXL2</accession>
<feature type="chain" id="PRO_5045810378" description="Lipoprotein" evidence="2">
    <location>
        <begin position="26"/>
        <end position="200"/>
    </location>
</feature>
<evidence type="ECO:0008006" key="5">
    <source>
        <dbReference type="Google" id="ProtNLM"/>
    </source>
</evidence>
<protein>
    <recommendedName>
        <fullName evidence="5">Lipoprotein</fullName>
    </recommendedName>
</protein>
<feature type="compositionally biased region" description="Low complexity" evidence="1">
    <location>
        <begin position="38"/>
        <end position="52"/>
    </location>
</feature>
<dbReference type="EMBL" id="JBHSMH010000064">
    <property type="protein sequence ID" value="MFC5470448.1"/>
    <property type="molecule type" value="Genomic_DNA"/>
</dbReference>
<gene>
    <name evidence="3" type="ORF">ACFPPD_17270</name>
</gene>
<evidence type="ECO:0000256" key="1">
    <source>
        <dbReference type="SAM" id="MobiDB-lite"/>
    </source>
</evidence>
<dbReference type="Proteomes" id="UP001596105">
    <property type="component" value="Unassembled WGS sequence"/>
</dbReference>
<sequence>MNPKNKKNALSMSMIALIVSIGLSACSGGGGGNEKNVSSPPSEEATASPQASVAEARETAEASAPAGGEQSECGEQLLDKIPAAVPFPDEAVIVSVCEDANEYGSGIAVRYQWKGDAKALAKTYRDALEGEYEYGGMDVLDFVTMQFIKGEEAIMIEIDASGQDSKIVVNLSYGVYPGGADKALGDVLGDIMGDGESGTE</sequence>
<evidence type="ECO:0000313" key="3">
    <source>
        <dbReference type="EMBL" id="MFC5470448.1"/>
    </source>
</evidence>
<keyword evidence="4" id="KW-1185">Reference proteome</keyword>
<keyword evidence="2" id="KW-0732">Signal</keyword>
<dbReference type="RefSeq" id="WP_209751266.1">
    <property type="nucleotide sequence ID" value="NZ_JBHSMH010000064.1"/>
</dbReference>
<name>A0ABW0LXL2_9BACL</name>
<feature type="signal peptide" evidence="2">
    <location>
        <begin position="1"/>
        <end position="25"/>
    </location>
</feature>